<keyword evidence="2" id="KW-1185">Reference proteome</keyword>
<name>Q1DA23_MYXXD</name>
<dbReference type="KEGG" id="mxa:MXAN_2279"/>
<dbReference type="GeneID" id="78824254"/>
<dbReference type="AlphaFoldDB" id="Q1DA23"/>
<organism evidence="1 2">
    <name type="scientific">Myxococcus xanthus (strain DK1622)</name>
    <dbReference type="NCBI Taxonomy" id="246197"/>
    <lineage>
        <taxon>Bacteria</taxon>
        <taxon>Pseudomonadati</taxon>
        <taxon>Myxococcota</taxon>
        <taxon>Myxococcia</taxon>
        <taxon>Myxococcales</taxon>
        <taxon>Cystobacterineae</taxon>
        <taxon>Myxococcaceae</taxon>
        <taxon>Myxococcus</taxon>
    </lineage>
</organism>
<reference evidence="1 2" key="1">
    <citation type="journal article" date="2006" name="Proc. Natl. Acad. Sci. U.S.A.">
        <title>Evolution of sensory complexity recorded in a myxobacterial genome.</title>
        <authorList>
            <person name="Goldman B.S."/>
            <person name="Nierman W.C."/>
            <person name="Kaiser D."/>
            <person name="Slater S.C."/>
            <person name="Durkin A.S."/>
            <person name="Eisen J.A."/>
            <person name="Ronning C.M."/>
            <person name="Barbazuk W.B."/>
            <person name="Blanchard M."/>
            <person name="Field C."/>
            <person name="Halling C."/>
            <person name="Hinkle G."/>
            <person name="Iartchuk O."/>
            <person name="Kim H.S."/>
            <person name="Mackenzie C."/>
            <person name="Madupu R."/>
            <person name="Miller N."/>
            <person name="Shvartsbeyn A."/>
            <person name="Sullivan S.A."/>
            <person name="Vaudin M."/>
            <person name="Wiegand R."/>
            <person name="Kaplan H.B."/>
        </authorList>
    </citation>
    <scope>NUCLEOTIDE SEQUENCE [LARGE SCALE GENOMIC DNA]</scope>
    <source>
        <strain evidence="2">DK1622</strain>
    </source>
</reference>
<accession>Q1DA23</accession>
<sequence length="43" mass="4661">MNGVNGQHVQREGTTFLARACVLTTVLTTTTTTTTTPRRARVV</sequence>
<dbReference type="EnsemblBacteria" id="ABF86833">
    <property type="protein sequence ID" value="ABF86833"/>
    <property type="gene ID" value="MXAN_2279"/>
</dbReference>
<evidence type="ECO:0000313" key="1">
    <source>
        <dbReference type="EMBL" id="ABF86833.1"/>
    </source>
</evidence>
<proteinExistence type="predicted"/>
<protein>
    <submittedName>
        <fullName evidence="1">Uncharacterized protein</fullName>
    </submittedName>
</protein>
<dbReference type="Proteomes" id="UP000002402">
    <property type="component" value="Chromosome"/>
</dbReference>
<dbReference type="HOGENOM" id="CLU_3236409_0_0_7"/>
<evidence type="ECO:0000313" key="2">
    <source>
        <dbReference type="Proteomes" id="UP000002402"/>
    </source>
</evidence>
<dbReference type="RefSeq" id="WP_011552355.1">
    <property type="nucleotide sequence ID" value="NC_008095.1"/>
</dbReference>
<dbReference type="STRING" id="246197.MXAN_2279"/>
<gene>
    <name evidence="1" type="ordered locus">MXAN_2279</name>
</gene>
<dbReference type="EMBL" id="CP000113">
    <property type="protein sequence ID" value="ABF86833.1"/>
    <property type="molecule type" value="Genomic_DNA"/>
</dbReference>